<dbReference type="Pfam" id="PF08741">
    <property type="entry name" value="YwhD"/>
    <property type="match status" value="1"/>
</dbReference>
<reference evidence="3" key="1">
    <citation type="submission" date="2016-10" db="EMBL/GenBank/DDBJ databases">
        <authorList>
            <person name="Varghese N."/>
            <person name="Submissions S."/>
        </authorList>
    </citation>
    <scope>NUCLEOTIDE SEQUENCE [LARGE SCALE GENOMIC DNA]</scope>
    <source>
        <strain evidence="3">CGMCC 1.3566</strain>
    </source>
</reference>
<protein>
    <submittedName>
        <fullName evidence="2">YwhD family protein</fullName>
    </submittedName>
</protein>
<evidence type="ECO:0000256" key="1">
    <source>
        <dbReference type="SAM" id="MobiDB-lite"/>
    </source>
</evidence>
<evidence type="ECO:0000313" key="3">
    <source>
        <dbReference type="Proteomes" id="UP000199095"/>
    </source>
</evidence>
<dbReference type="InterPro" id="IPR014852">
    <property type="entry name" value="YwhD"/>
</dbReference>
<keyword evidence="3" id="KW-1185">Reference proteome</keyword>
<sequence>MSNEKEPKKTQQFTIMKDDPIDGHPGYSGGGAISLENMSPIIVDPNEGEAFVDMGAMHARSAVEKRIKFLSDRNEVPNGKLYWIAWTTVERNENGAHYYGLAASELVVDREIRRGYKLLPEHVNHMDKSLKGRIVIDHMDDKSKQILGSFLREFNPEMWENSSDELKNAFVGNVDQ</sequence>
<dbReference type="AlphaFoldDB" id="A0A1I0CU81"/>
<dbReference type="EMBL" id="FOHJ01000003">
    <property type="protein sequence ID" value="SET22845.1"/>
    <property type="molecule type" value="Genomic_DNA"/>
</dbReference>
<name>A0A1I0CU81_9BACI</name>
<proteinExistence type="predicted"/>
<evidence type="ECO:0000313" key="2">
    <source>
        <dbReference type="EMBL" id="SET22845.1"/>
    </source>
</evidence>
<feature type="region of interest" description="Disordered" evidence="1">
    <location>
        <begin position="1"/>
        <end position="29"/>
    </location>
</feature>
<dbReference type="RefSeq" id="WP_281242726.1">
    <property type="nucleotide sequence ID" value="NZ_FOHJ01000003.1"/>
</dbReference>
<accession>A0A1I0CU81</accession>
<dbReference type="STRING" id="237682.SAMN05421676_103280"/>
<organism evidence="2 3">
    <name type="scientific">Salinibacillus kushneri</name>
    <dbReference type="NCBI Taxonomy" id="237682"/>
    <lineage>
        <taxon>Bacteria</taxon>
        <taxon>Bacillati</taxon>
        <taxon>Bacillota</taxon>
        <taxon>Bacilli</taxon>
        <taxon>Bacillales</taxon>
        <taxon>Bacillaceae</taxon>
        <taxon>Salinibacillus</taxon>
    </lineage>
</organism>
<dbReference type="Proteomes" id="UP000199095">
    <property type="component" value="Unassembled WGS sequence"/>
</dbReference>
<gene>
    <name evidence="2" type="ORF">SAMN05421676_103280</name>
</gene>